<evidence type="ECO:0000313" key="17">
    <source>
        <dbReference type="Proteomes" id="UP000238937"/>
    </source>
</evidence>
<evidence type="ECO:0000256" key="12">
    <source>
        <dbReference type="ARBA" id="ARBA00023295"/>
    </source>
</evidence>
<keyword evidence="16" id="KW-0255">Endonuclease</keyword>
<proteinExistence type="inferred from homology"/>
<evidence type="ECO:0000256" key="5">
    <source>
        <dbReference type="ARBA" id="ARBA00022771"/>
    </source>
</evidence>
<keyword evidence="10" id="KW-0456">Lyase</keyword>
<dbReference type="PROSITE" id="PS51068">
    <property type="entry name" value="FPG_CAT"/>
    <property type="match status" value="1"/>
</dbReference>
<evidence type="ECO:0000256" key="6">
    <source>
        <dbReference type="ARBA" id="ARBA00022801"/>
    </source>
</evidence>
<dbReference type="NCBIfam" id="NF007763">
    <property type="entry name" value="PRK10445.1"/>
    <property type="match status" value="1"/>
</dbReference>
<keyword evidence="12" id="KW-0326">Glycosidase</keyword>
<evidence type="ECO:0000256" key="9">
    <source>
        <dbReference type="ARBA" id="ARBA00023204"/>
    </source>
</evidence>
<dbReference type="SMART" id="SM00898">
    <property type="entry name" value="Fapy_DNA_glyco"/>
    <property type="match status" value="1"/>
</dbReference>
<dbReference type="RefSeq" id="WP_106301969.1">
    <property type="nucleotide sequence ID" value="NZ_PVWO01000059.1"/>
</dbReference>
<keyword evidence="17" id="KW-1185">Reference proteome</keyword>
<gene>
    <name evidence="16" type="ORF">C7B77_06945</name>
</gene>
<sequence length="273" mass="30992">MPEGPEIKLAADKIAKDIVERSLTEVSFAFAHLKCFEAELTAARIVSVTPKGKALLTRFSNQLTIYSHNQLYGVWYSRRAYDYPTTNRQLRLAIHTEKRSALLYSASDIDVLDDDRIATHPFLQKLGPDVLEATTTVEMVLDRLQSKTFNRKGFPSLLLNQHFLGGLGNYLRSEVLFVAGIHPTLRPVDCSIDKLQKLATALLELPRQSYATKGITNSLAIVDRLKRSGQTRRQYRHWVFGRQDCLCYLCHTEILKDTLGGRRVYFCPSCQAK</sequence>
<dbReference type="GO" id="GO:0140078">
    <property type="term" value="F:class I DNA-(apurinic or apyrimidinic site) endonuclease activity"/>
    <property type="evidence" value="ECO:0007669"/>
    <property type="project" value="UniProtKB-EC"/>
</dbReference>
<dbReference type="SMART" id="SM01232">
    <property type="entry name" value="H2TH"/>
    <property type="match status" value="1"/>
</dbReference>
<organism evidence="16 17">
    <name type="scientific">Chamaesiphon polymorphus CCALA 037</name>
    <dbReference type="NCBI Taxonomy" id="2107692"/>
    <lineage>
        <taxon>Bacteria</taxon>
        <taxon>Bacillati</taxon>
        <taxon>Cyanobacteriota</taxon>
        <taxon>Cyanophyceae</taxon>
        <taxon>Gomontiellales</taxon>
        <taxon>Chamaesiphonaceae</taxon>
        <taxon>Chamaesiphon</taxon>
    </lineage>
</organism>
<dbReference type="Proteomes" id="UP000238937">
    <property type="component" value="Unassembled WGS sequence"/>
</dbReference>
<evidence type="ECO:0000256" key="7">
    <source>
        <dbReference type="ARBA" id="ARBA00022833"/>
    </source>
</evidence>
<dbReference type="AlphaFoldDB" id="A0A2T1GJB3"/>
<dbReference type="GO" id="GO:0000703">
    <property type="term" value="F:oxidized pyrimidine nucleobase lesion DNA N-glycosylase activity"/>
    <property type="evidence" value="ECO:0007669"/>
    <property type="project" value="TreeGrafter"/>
</dbReference>
<keyword evidence="4" id="KW-0227">DNA damage</keyword>
<dbReference type="Gene3D" id="1.10.8.50">
    <property type="match status" value="1"/>
</dbReference>
<evidence type="ECO:0000256" key="10">
    <source>
        <dbReference type="ARBA" id="ARBA00023239"/>
    </source>
</evidence>
<evidence type="ECO:0000256" key="4">
    <source>
        <dbReference type="ARBA" id="ARBA00022763"/>
    </source>
</evidence>
<feature type="domain" description="Formamidopyrimidine-DNA glycosylase catalytic" evidence="15">
    <location>
        <begin position="2"/>
        <end position="118"/>
    </location>
</feature>
<dbReference type="InterPro" id="IPR035937">
    <property type="entry name" value="FPG_N"/>
</dbReference>
<evidence type="ECO:0000256" key="11">
    <source>
        <dbReference type="ARBA" id="ARBA00023268"/>
    </source>
</evidence>
<reference evidence="16 17" key="1">
    <citation type="submission" date="2018-03" db="EMBL/GenBank/DDBJ databases">
        <title>The ancient ancestry and fast evolution of plastids.</title>
        <authorList>
            <person name="Moore K.R."/>
            <person name="Magnabosco C."/>
            <person name="Momper L."/>
            <person name="Gold D.A."/>
            <person name="Bosak T."/>
            <person name="Fournier G.P."/>
        </authorList>
    </citation>
    <scope>NUCLEOTIDE SEQUENCE [LARGE SCALE GENOMIC DNA]</scope>
    <source>
        <strain evidence="16 17">CCALA 037</strain>
    </source>
</reference>
<keyword evidence="11" id="KW-0511">Multifunctional enzyme</keyword>
<dbReference type="GO" id="GO:0008270">
    <property type="term" value="F:zinc ion binding"/>
    <property type="evidence" value="ECO:0007669"/>
    <property type="project" value="UniProtKB-KW"/>
</dbReference>
<dbReference type="GO" id="GO:0006284">
    <property type="term" value="P:base-excision repair"/>
    <property type="evidence" value="ECO:0007669"/>
    <property type="project" value="InterPro"/>
</dbReference>
<dbReference type="Pfam" id="PF01149">
    <property type="entry name" value="Fapy_DNA_glyco"/>
    <property type="match status" value="1"/>
</dbReference>
<dbReference type="EMBL" id="PVWO01000059">
    <property type="protein sequence ID" value="PSB57851.1"/>
    <property type="molecule type" value="Genomic_DNA"/>
</dbReference>
<dbReference type="SUPFAM" id="SSF46946">
    <property type="entry name" value="S13-like H2TH domain"/>
    <property type="match status" value="1"/>
</dbReference>
<evidence type="ECO:0000256" key="3">
    <source>
        <dbReference type="ARBA" id="ARBA00022723"/>
    </source>
</evidence>
<dbReference type="PROSITE" id="PS51066">
    <property type="entry name" value="ZF_FPG_2"/>
    <property type="match status" value="1"/>
</dbReference>
<keyword evidence="8" id="KW-0238">DNA-binding</keyword>
<dbReference type="EC" id="4.2.99.18" evidence="2"/>
<evidence type="ECO:0000313" key="16">
    <source>
        <dbReference type="EMBL" id="PSB57851.1"/>
    </source>
</evidence>
<dbReference type="InterPro" id="IPR010979">
    <property type="entry name" value="Ribosomal_uS13-like_H2TH"/>
</dbReference>
<dbReference type="Pfam" id="PF06831">
    <property type="entry name" value="H2TH"/>
    <property type="match status" value="1"/>
</dbReference>
<dbReference type="GO" id="GO:0003684">
    <property type="term" value="F:damaged DNA binding"/>
    <property type="evidence" value="ECO:0007669"/>
    <property type="project" value="InterPro"/>
</dbReference>
<dbReference type="OrthoDB" id="9800855at2"/>
<dbReference type="PANTHER" id="PTHR42697">
    <property type="entry name" value="ENDONUCLEASE 8"/>
    <property type="match status" value="1"/>
</dbReference>
<evidence type="ECO:0000259" key="14">
    <source>
        <dbReference type="PROSITE" id="PS51066"/>
    </source>
</evidence>
<evidence type="ECO:0000256" key="2">
    <source>
        <dbReference type="ARBA" id="ARBA00012720"/>
    </source>
</evidence>
<keyword evidence="5 13" id="KW-0863">Zinc-finger</keyword>
<comment type="caution">
    <text evidence="16">The sequence shown here is derived from an EMBL/GenBank/DDBJ whole genome shotgun (WGS) entry which is preliminary data.</text>
</comment>
<evidence type="ECO:0000259" key="15">
    <source>
        <dbReference type="PROSITE" id="PS51068"/>
    </source>
</evidence>
<feature type="domain" description="FPG-type" evidence="14">
    <location>
        <begin position="238"/>
        <end position="272"/>
    </location>
</feature>
<dbReference type="Gene3D" id="3.20.190.10">
    <property type="entry name" value="MutM-like, N-terminal"/>
    <property type="match status" value="1"/>
</dbReference>
<evidence type="ECO:0000256" key="8">
    <source>
        <dbReference type="ARBA" id="ARBA00023125"/>
    </source>
</evidence>
<accession>A0A2T1GJB3</accession>
<keyword evidence="9" id="KW-0234">DNA repair</keyword>
<keyword evidence="16" id="KW-0540">Nuclease</keyword>
<name>A0A2T1GJB3_9CYAN</name>
<keyword evidence="7" id="KW-0862">Zinc</keyword>
<keyword evidence="6" id="KW-0378">Hydrolase</keyword>
<dbReference type="InterPro" id="IPR012319">
    <property type="entry name" value="FPG_cat"/>
</dbReference>
<protein>
    <recommendedName>
        <fullName evidence="2">DNA-(apurinic or apyrimidinic site) lyase</fullName>
        <ecNumber evidence="2">4.2.99.18</ecNumber>
    </recommendedName>
</protein>
<dbReference type="SUPFAM" id="SSF57716">
    <property type="entry name" value="Glucocorticoid receptor-like (DNA-binding domain)"/>
    <property type="match status" value="1"/>
</dbReference>
<dbReference type="SUPFAM" id="SSF81624">
    <property type="entry name" value="N-terminal domain of MutM-like DNA repair proteins"/>
    <property type="match status" value="1"/>
</dbReference>
<evidence type="ECO:0000256" key="1">
    <source>
        <dbReference type="ARBA" id="ARBA00009409"/>
    </source>
</evidence>
<dbReference type="InterPro" id="IPR000214">
    <property type="entry name" value="Znf_DNA_glyclase/AP_lyase"/>
</dbReference>
<keyword evidence="3" id="KW-0479">Metal-binding</keyword>
<comment type="similarity">
    <text evidence="1">Belongs to the FPG family.</text>
</comment>
<evidence type="ECO:0000256" key="13">
    <source>
        <dbReference type="PROSITE-ProRule" id="PRU00391"/>
    </source>
</evidence>
<dbReference type="PANTHER" id="PTHR42697:SF1">
    <property type="entry name" value="ENDONUCLEASE 8"/>
    <property type="match status" value="1"/>
</dbReference>
<dbReference type="InterPro" id="IPR015886">
    <property type="entry name" value="H2TH_FPG"/>
</dbReference>